<evidence type="ECO:0000313" key="1">
    <source>
        <dbReference type="EMBL" id="KAK3748007.1"/>
    </source>
</evidence>
<proteinExistence type="predicted"/>
<dbReference type="AlphaFoldDB" id="A0AAE0YKB1"/>
<protein>
    <submittedName>
        <fullName evidence="1">Uncharacterized protein</fullName>
    </submittedName>
</protein>
<keyword evidence="2" id="KW-1185">Reference proteome</keyword>
<gene>
    <name evidence="1" type="ORF">RRG08_029864</name>
</gene>
<organism evidence="1 2">
    <name type="scientific">Elysia crispata</name>
    <name type="common">lettuce slug</name>
    <dbReference type="NCBI Taxonomy" id="231223"/>
    <lineage>
        <taxon>Eukaryota</taxon>
        <taxon>Metazoa</taxon>
        <taxon>Spiralia</taxon>
        <taxon>Lophotrochozoa</taxon>
        <taxon>Mollusca</taxon>
        <taxon>Gastropoda</taxon>
        <taxon>Heterobranchia</taxon>
        <taxon>Euthyneura</taxon>
        <taxon>Panpulmonata</taxon>
        <taxon>Sacoglossa</taxon>
        <taxon>Placobranchoidea</taxon>
        <taxon>Plakobranchidae</taxon>
        <taxon>Elysia</taxon>
    </lineage>
</organism>
<dbReference type="EMBL" id="JAWDGP010006058">
    <property type="protein sequence ID" value="KAK3748007.1"/>
    <property type="molecule type" value="Genomic_DNA"/>
</dbReference>
<evidence type="ECO:0000313" key="2">
    <source>
        <dbReference type="Proteomes" id="UP001283361"/>
    </source>
</evidence>
<reference evidence="1" key="1">
    <citation type="journal article" date="2023" name="G3 (Bethesda)">
        <title>A reference genome for the long-term kleptoplast-retaining sea slug Elysia crispata morphotype clarki.</title>
        <authorList>
            <person name="Eastman K.E."/>
            <person name="Pendleton A.L."/>
            <person name="Shaikh M.A."/>
            <person name="Suttiyut T."/>
            <person name="Ogas R."/>
            <person name="Tomko P."/>
            <person name="Gavelis G."/>
            <person name="Widhalm J.R."/>
            <person name="Wisecaver J.H."/>
        </authorList>
    </citation>
    <scope>NUCLEOTIDE SEQUENCE</scope>
    <source>
        <strain evidence="1">ECLA1</strain>
    </source>
</reference>
<dbReference type="Proteomes" id="UP001283361">
    <property type="component" value="Unassembled WGS sequence"/>
</dbReference>
<comment type="caution">
    <text evidence="1">The sequence shown here is derived from an EMBL/GenBank/DDBJ whole genome shotgun (WGS) entry which is preliminary data.</text>
</comment>
<accession>A0AAE0YKB1</accession>
<sequence length="88" mass="9783">MRVTDQFLTATLTEGADRRPAENFSGRFLWSMFVAALQALGRLIHSLEARPDTVIIRATPTSGSMTAHAHNTDSFVIASENQFETRMN</sequence>
<name>A0AAE0YKB1_9GAST</name>